<dbReference type="HAMAP" id="MF_00023">
    <property type="entry name" value="SmpB"/>
    <property type="match status" value="1"/>
</dbReference>
<gene>
    <name evidence="3 4" type="primary">smpB</name>
    <name evidence="4" type="ORF">ISF26_13465</name>
</gene>
<dbReference type="InterPro" id="IPR000037">
    <property type="entry name" value="SsrA-bd_prot"/>
</dbReference>
<evidence type="ECO:0000313" key="4">
    <source>
        <dbReference type="EMBL" id="UFP92833.1"/>
    </source>
</evidence>
<reference evidence="4 5" key="1">
    <citation type="journal article" date="2021" name="Genome Biol. Evol.">
        <title>Complete Genome Sequencing of a Novel Gloeobacter Species from a Waterfall Cave in Mexico.</title>
        <authorList>
            <person name="Saw J.H."/>
            <person name="Cardona T."/>
            <person name="Montejano G."/>
        </authorList>
    </citation>
    <scope>NUCLEOTIDE SEQUENCE [LARGE SCALE GENOMIC DNA]</scope>
    <source>
        <strain evidence="4">MG652769</strain>
    </source>
</reference>
<protein>
    <recommendedName>
        <fullName evidence="3">SsrA-binding protein</fullName>
    </recommendedName>
    <alternativeName>
        <fullName evidence="3">Small protein B</fullName>
    </alternativeName>
</protein>
<dbReference type="Pfam" id="PF01668">
    <property type="entry name" value="SmpB"/>
    <property type="match status" value="1"/>
</dbReference>
<proteinExistence type="inferred from homology"/>
<dbReference type="SUPFAM" id="SSF74982">
    <property type="entry name" value="Small protein B (SmpB)"/>
    <property type="match status" value="1"/>
</dbReference>
<accession>A0ABY3PGP4</accession>
<comment type="similarity">
    <text evidence="3">Belongs to the SmpB family.</text>
</comment>
<evidence type="ECO:0000256" key="2">
    <source>
        <dbReference type="ARBA" id="ARBA00022884"/>
    </source>
</evidence>
<name>A0ABY3PGP4_9CYAN</name>
<dbReference type="NCBIfam" id="TIGR00086">
    <property type="entry name" value="smpB"/>
    <property type="match status" value="1"/>
</dbReference>
<dbReference type="CDD" id="cd09294">
    <property type="entry name" value="SmpB"/>
    <property type="match status" value="1"/>
</dbReference>
<dbReference type="InterPro" id="IPR020081">
    <property type="entry name" value="SsrA-bd_prot_CS"/>
</dbReference>
<sequence length="152" mass="17519">MAGEKTRKILVDNRKARFEYEILETYSAGLALLGTEVKAIRAGRANLSDAFARIQHGEVLLYNMHISPLQTAGAFAHDPLRTRKLLLKRREIHKLLGRVEEKGLTLIPLKLYLEGSWVKLDLGLARGKKLYDKREDIKKREAKRDIERAMRR</sequence>
<organism evidence="4 5">
    <name type="scientific">Gloeobacter morelensis MG652769</name>
    <dbReference type="NCBI Taxonomy" id="2781736"/>
    <lineage>
        <taxon>Bacteria</taxon>
        <taxon>Bacillati</taxon>
        <taxon>Cyanobacteriota</taxon>
        <taxon>Cyanophyceae</taxon>
        <taxon>Gloeobacterales</taxon>
        <taxon>Gloeobacteraceae</taxon>
        <taxon>Gloeobacter</taxon>
        <taxon>Gloeobacter morelensis</taxon>
    </lineage>
</organism>
<evidence type="ECO:0000256" key="3">
    <source>
        <dbReference type="HAMAP-Rule" id="MF_00023"/>
    </source>
</evidence>
<evidence type="ECO:0000256" key="1">
    <source>
        <dbReference type="ARBA" id="ARBA00022490"/>
    </source>
</evidence>
<dbReference type="InterPro" id="IPR023620">
    <property type="entry name" value="SmpB"/>
</dbReference>
<keyword evidence="5" id="KW-1185">Reference proteome</keyword>
<comment type="subcellular location">
    <subcellularLocation>
        <location evidence="3">Cytoplasm</location>
    </subcellularLocation>
    <text evidence="3">The tmRNA-SmpB complex associates with stalled 70S ribosomes.</text>
</comment>
<keyword evidence="2 3" id="KW-0694">RNA-binding</keyword>
<keyword evidence="1 3" id="KW-0963">Cytoplasm</keyword>
<evidence type="ECO:0000313" key="5">
    <source>
        <dbReference type="Proteomes" id="UP001054846"/>
    </source>
</evidence>
<dbReference type="EMBL" id="CP063845">
    <property type="protein sequence ID" value="UFP92833.1"/>
    <property type="molecule type" value="Genomic_DNA"/>
</dbReference>
<comment type="function">
    <text evidence="3">Required for rescue of stalled ribosomes mediated by trans-translation. Binds to transfer-messenger RNA (tmRNA), required for stable association of tmRNA with ribosomes. tmRNA and SmpB together mimic tRNA shape, replacing the anticodon stem-loop with SmpB. tmRNA is encoded by the ssrA gene; the 2 termini fold to resemble tRNA(Ala) and it encodes a 'tag peptide', a short internal open reading frame. During trans-translation Ala-aminoacylated tmRNA acts like a tRNA, entering the A-site of stalled ribosomes, displacing the stalled mRNA. The ribosome then switches to translate the ORF on the tmRNA; the nascent peptide is terminated with the 'tag peptide' encoded by the tmRNA and targeted for degradation. The ribosome is freed to recommence translation, which seems to be the essential function of trans-translation.</text>
</comment>
<dbReference type="PANTHER" id="PTHR30308">
    <property type="entry name" value="TMRNA-BINDING COMPONENT OF TRANS-TRANSLATION TAGGING COMPLEX"/>
    <property type="match status" value="1"/>
</dbReference>
<dbReference type="Proteomes" id="UP001054846">
    <property type="component" value="Chromosome"/>
</dbReference>
<dbReference type="NCBIfam" id="NF003843">
    <property type="entry name" value="PRK05422.1"/>
    <property type="match status" value="1"/>
</dbReference>
<dbReference type="RefSeq" id="WP_230839827.1">
    <property type="nucleotide sequence ID" value="NZ_CP063845.1"/>
</dbReference>
<dbReference type="PANTHER" id="PTHR30308:SF2">
    <property type="entry name" value="SSRA-BINDING PROTEIN"/>
    <property type="match status" value="1"/>
</dbReference>
<dbReference type="PROSITE" id="PS01317">
    <property type="entry name" value="SSRP"/>
    <property type="match status" value="1"/>
</dbReference>
<dbReference type="Gene3D" id="2.40.280.10">
    <property type="match status" value="1"/>
</dbReference>